<keyword evidence="2" id="KW-0812">Transmembrane</keyword>
<feature type="transmembrane region" description="Helical" evidence="2">
    <location>
        <begin position="196"/>
        <end position="219"/>
    </location>
</feature>
<feature type="transmembrane region" description="Helical" evidence="2">
    <location>
        <begin position="85"/>
        <end position="107"/>
    </location>
</feature>
<organism evidence="3 4">
    <name type="scientific">Antiquaquibacter oligotrophicus</name>
    <dbReference type="NCBI Taxonomy" id="2880260"/>
    <lineage>
        <taxon>Bacteria</taxon>
        <taxon>Bacillati</taxon>
        <taxon>Actinomycetota</taxon>
        <taxon>Actinomycetes</taxon>
        <taxon>Micrococcales</taxon>
        <taxon>Microbacteriaceae</taxon>
        <taxon>Antiquaquibacter</taxon>
    </lineage>
</organism>
<dbReference type="RefSeq" id="WP_322133563.1">
    <property type="nucleotide sequence ID" value="NZ_CP085036.1"/>
</dbReference>
<comment type="caution">
    <text evidence="3">The sequence shown here is derived from an EMBL/GenBank/DDBJ whole genome shotgun (WGS) entry which is preliminary data.</text>
</comment>
<evidence type="ECO:0000256" key="2">
    <source>
        <dbReference type="SAM" id="Phobius"/>
    </source>
</evidence>
<feature type="transmembrane region" description="Helical" evidence="2">
    <location>
        <begin position="167"/>
        <end position="190"/>
    </location>
</feature>
<keyword evidence="4" id="KW-1185">Reference proteome</keyword>
<reference evidence="3 4" key="1">
    <citation type="submission" date="2023-04" db="EMBL/GenBank/DDBJ databases">
        <title>Genome Encyclopedia of Bacteria and Archaea VI: Functional Genomics of Type Strains.</title>
        <authorList>
            <person name="Whitman W."/>
        </authorList>
    </citation>
    <scope>NUCLEOTIDE SEQUENCE [LARGE SCALE GENOMIC DNA]</scope>
    <source>
        <strain evidence="3 4">SG_E_30_P1</strain>
    </source>
</reference>
<feature type="transmembrane region" description="Helical" evidence="2">
    <location>
        <begin position="344"/>
        <end position="377"/>
    </location>
</feature>
<sequence>MFQSISAGFVAALAGFASSFALVIAAFIAVGATPDQASSGLLAICLATAVVSTVGALVLRIPLAIAWSTPGAAVLLAAAGEGITFSNAVGAFLVSAILIVLCGLWPWLGRAITSIPKPLASAMLAGVLLPICLAPFQAVAELPFLAGPIVLTWLVLYRLAPRWAVPAAMVVAVVCVFISAGSDWFTGASIAPQLTFVAPTFDLFTILSLGLPLFIVTMAGQNIPGFTVMKANDYTVPPRFALVGTGLGSAGAAFFGGHAINLGAITAAIMAGDESHPDRSKRWIATLTNGLLYIPLGLGAGAAVALVNAAPSILITAVAGLAVLGALISSVVGALEDPEHRITAIITFLVVASGIVIAGIGSAFWGLLAGGIVMLWLGWRRRKPEPISDVDGDIDPDGVVVDPTEDVEEPSAK</sequence>
<proteinExistence type="predicted"/>
<feature type="region of interest" description="Disordered" evidence="1">
    <location>
        <begin position="386"/>
        <end position="413"/>
    </location>
</feature>
<feature type="compositionally biased region" description="Acidic residues" evidence="1">
    <location>
        <begin position="403"/>
        <end position="413"/>
    </location>
</feature>
<dbReference type="Pfam" id="PF03594">
    <property type="entry name" value="BenE"/>
    <property type="match status" value="1"/>
</dbReference>
<evidence type="ECO:0000313" key="3">
    <source>
        <dbReference type="EMBL" id="MDH6181244.1"/>
    </source>
</evidence>
<protein>
    <submittedName>
        <fullName evidence="3">Benzoate membrane transport protein</fullName>
    </submittedName>
</protein>
<feature type="transmembrane region" description="Helical" evidence="2">
    <location>
        <begin position="6"/>
        <end position="29"/>
    </location>
</feature>
<evidence type="ECO:0000256" key="1">
    <source>
        <dbReference type="SAM" id="MobiDB-lite"/>
    </source>
</evidence>
<dbReference type="PANTHER" id="PTHR30199:SF0">
    <property type="entry name" value="INNER MEMBRANE PROTEIN YDCO"/>
    <property type="match status" value="1"/>
</dbReference>
<keyword evidence="2" id="KW-0472">Membrane</keyword>
<feature type="transmembrane region" description="Helical" evidence="2">
    <location>
        <begin position="240"/>
        <end position="271"/>
    </location>
</feature>
<feature type="transmembrane region" description="Helical" evidence="2">
    <location>
        <begin position="119"/>
        <end position="136"/>
    </location>
</feature>
<dbReference type="InterPro" id="IPR004711">
    <property type="entry name" value="Benzoate_Transporter"/>
</dbReference>
<name>A0ABT6KMK8_9MICO</name>
<feature type="transmembrane region" description="Helical" evidence="2">
    <location>
        <begin position="41"/>
        <end position="65"/>
    </location>
</feature>
<dbReference type="PANTHER" id="PTHR30199">
    <property type="entry name" value="MFS FAMILY TRANSPORTER, PREDICTED SUBSTRATE BENZOATE"/>
    <property type="match status" value="1"/>
</dbReference>
<keyword evidence="2" id="KW-1133">Transmembrane helix</keyword>
<dbReference type="Proteomes" id="UP001160142">
    <property type="component" value="Unassembled WGS sequence"/>
</dbReference>
<dbReference type="NCBIfam" id="TIGR00843">
    <property type="entry name" value="benE"/>
    <property type="match status" value="1"/>
</dbReference>
<dbReference type="EMBL" id="JARXVQ010000001">
    <property type="protein sequence ID" value="MDH6181244.1"/>
    <property type="molecule type" value="Genomic_DNA"/>
</dbReference>
<gene>
    <name evidence="3" type="ORF">M2152_001426</name>
</gene>
<feature type="transmembrane region" description="Helical" evidence="2">
    <location>
        <begin position="283"/>
        <end position="306"/>
    </location>
</feature>
<feature type="transmembrane region" description="Helical" evidence="2">
    <location>
        <begin position="313"/>
        <end position="332"/>
    </location>
</feature>
<evidence type="ECO:0000313" key="4">
    <source>
        <dbReference type="Proteomes" id="UP001160142"/>
    </source>
</evidence>
<accession>A0ABT6KMK8</accession>